<accession>A0A6A5S8V2</accession>
<evidence type="ECO:0000256" key="7">
    <source>
        <dbReference type="ARBA" id="ARBA00023008"/>
    </source>
</evidence>
<keyword evidence="6" id="KW-0560">Oxidoreductase</keyword>
<feature type="signal peptide" evidence="15">
    <location>
        <begin position="1"/>
        <end position="16"/>
    </location>
</feature>
<keyword evidence="15" id="KW-0732">Signal</keyword>
<evidence type="ECO:0000313" key="18">
    <source>
        <dbReference type="Proteomes" id="UP000800038"/>
    </source>
</evidence>
<evidence type="ECO:0000256" key="5">
    <source>
        <dbReference type="ARBA" id="ARBA00023001"/>
    </source>
</evidence>
<dbReference type="GO" id="GO:0016787">
    <property type="term" value="F:hydrolase activity"/>
    <property type="evidence" value="ECO:0007669"/>
    <property type="project" value="UniProtKB-KW"/>
</dbReference>
<comment type="subcellular location">
    <subcellularLocation>
        <location evidence="2">Secreted</location>
    </subcellularLocation>
</comment>
<keyword evidence="9" id="KW-1015">Disulfide bond</keyword>
<dbReference type="Pfam" id="PF03443">
    <property type="entry name" value="AA9"/>
    <property type="match status" value="1"/>
</dbReference>
<dbReference type="GO" id="GO:0046872">
    <property type="term" value="F:metal ion binding"/>
    <property type="evidence" value="ECO:0007669"/>
    <property type="project" value="UniProtKB-KW"/>
</dbReference>
<keyword evidence="11" id="KW-0624">Polysaccharide degradation</keyword>
<dbReference type="OrthoDB" id="4849160at2759"/>
<sequence>MRSAVALISCVATVAAHGFVQNATIGGKQYDPYQDVYMNPAPQRISRFIYSNGPIQDVSLVDLECGGSTPDGVVGSKPAPLHAPAEAGSTVNLRWTDWPESHQGPILTYMARCPDSGCTNYTASPAPVWFKIAQEGRHTYGPEWLQNEWATSPLIPMPNAGINYTIPACLKPGYWLVRHEIIALHSAYNYPGAQFYPGCHQLEIKGTGTTVPKEGLVSFPGAYKGDDKGITYSIYGTDEYVIPGPSVFEC</sequence>
<keyword evidence="4" id="KW-0479">Metal-binding</keyword>
<dbReference type="PANTHER" id="PTHR33353:SF6">
    <property type="entry name" value="ENDOGLUCANASE IV"/>
    <property type="match status" value="1"/>
</dbReference>
<evidence type="ECO:0000256" key="14">
    <source>
        <dbReference type="ARBA" id="ARBA00047174"/>
    </source>
</evidence>
<evidence type="ECO:0000256" key="3">
    <source>
        <dbReference type="ARBA" id="ARBA00022525"/>
    </source>
</evidence>
<keyword evidence="7" id="KW-0186">Copper</keyword>
<evidence type="ECO:0000256" key="10">
    <source>
        <dbReference type="ARBA" id="ARBA00023277"/>
    </source>
</evidence>
<evidence type="ECO:0000259" key="16">
    <source>
        <dbReference type="Pfam" id="PF03443"/>
    </source>
</evidence>
<evidence type="ECO:0000256" key="12">
    <source>
        <dbReference type="ARBA" id="ARBA00044502"/>
    </source>
</evidence>
<dbReference type="CDD" id="cd21175">
    <property type="entry name" value="LPMO_AA9"/>
    <property type="match status" value="1"/>
</dbReference>
<feature type="chain" id="PRO_5025660117" description="lytic cellulose monooxygenase (C4-dehydrogenating)" evidence="15">
    <location>
        <begin position="17"/>
        <end position="250"/>
    </location>
</feature>
<evidence type="ECO:0000256" key="8">
    <source>
        <dbReference type="ARBA" id="ARBA00023033"/>
    </source>
</evidence>
<evidence type="ECO:0000256" key="4">
    <source>
        <dbReference type="ARBA" id="ARBA00022723"/>
    </source>
</evidence>
<protein>
    <recommendedName>
        <fullName evidence="14">lytic cellulose monooxygenase (C4-dehydrogenating)</fullName>
        <ecNumber evidence="14">1.14.99.56</ecNumber>
    </recommendedName>
</protein>
<dbReference type="Gene3D" id="2.70.50.70">
    <property type="match status" value="1"/>
</dbReference>
<dbReference type="Proteomes" id="UP000800038">
    <property type="component" value="Unassembled WGS sequence"/>
</dbReference>
<dbReference type="GO" id="GO:0005576">
    <property type="term" value="C:extracellular region"/>
    <property type="evidence" value="ECO:0007669"/>
    <property type="project" value="UniProtKB-SubCell"/>
</dbReference>
<evidence type="ECO:0000256" key="2">
    <source>
        <dbReference type="ARBA" id="ARBA00004613"/>
    </source>
</evidence>
<evidence type="ECO:0000256" key="13">
    <source>
        <dbReference type="ARBA" id="ARBA00045077"/>
    </source>
</evidence>
<evidence type="ECO:0000313" key="17">
    <source>
        <dbReference type="EMBL" id="KAF1936283.1"/>
    </source>
</evidence>
<dbReference type="InterPro" id="IPR005103">
    <property type="entry name" value="AA9_LPMO"/>
</dbReference>
<keyword evidence="8" id="KW-0503">Monooxygenase</keyword>
<name>A0A6A5S8V2_9PLEO</name>
<reference evidence="17" key="1">
    <citation type="journal article" date="2020" name="Stud. Mycol.">
        <title>101 Dothideomycetes genomes: a test case for predicting lifestyles and emergence of pathogens.</title>
        <authorList>
            <person name="Haridas S."/>
            <person name="Albert R."/>
            <person name="Binder M."/>
            <person name="Bloem J."/>
            <person name="Labutti K."/>
            <person name="Salamov A."/>
            <person name="Andreopoulos B."/>
            <person name="Baker S."/>
            <person name="Barry K."/>
            <person name="Bills G."/>
            <person name="Bluhm B."/>
            <person name="Cannon C."/>
            <person name="Castanera R."/>
            <person name="Culley D."/>
            <person name="Daum C."/>
            <person name="Ezra D."/>
            <person name="Gonzalez J."/>
            <person name="Henrissat B."/>
            <person name="Kuo A."/>
            <person name="Liang C."/>
            <person name="Lipzen A."/>
            <person name="Lutzoni F."/>
            <person name="Magnuson J."/>
            <person name="Mondo S."/>
            <person name="Nolan M."/>
            <person name="Ohm R."/>
            <person name="Pangilinan J."/>
            <person name="Park H.-J."/>
            <person name="Ramirez L."/>
            <person name="Alfaro M."/>
            <person name="Sun H."/>
            <person name="Tritt A."/>
            <person name="Yoshinaga Y."/>
            <person name="Zwiers L.-H."/>
            <person name="Turgeon B."/>
            <person name="Goodwin S."/>
            <person name="Spatafora J."/>
            <person name="Crous P."/>
            <person name="Grigoriev I."/>
        </authorList>
    </citation>
    <scope>NUCLEOTIDE SEQUENCE</scope>
    <source>
        <strain evidence="17">CBS 161.51</strain>
    </source>
</reference>
<organism evidence="17 18">
    <name type="scientific">Clathrospora elynae</name>
    <dbReference type="NCBI Taxonomy" id="706981"/>
    <lineage>
        <taxon>Eukaryota</taxon>
        <taxon>Fungi</taxon>
        <taxon>Dikarya</taxon>
        <taxon>Ascomycota</taxon>
        <taxon>Pezizomycotina</taxon>
        <taxon>Dothideomycetes</taxon>
        <taxon>Pleosporomycetidae</taxon>
        <taxon>Pleosporales</taxon>
        <taxon>Diademaceae</taxon>
        <taxon>Clathrospora</taxon>
    </lineage>
</organism>
<evidence type="ECO:0000256" key="6">
    <source>
        <dbReference type="ARBA" id="ARBA00023002"/>
    </source>
</evidence>
<dbReference type="EC" id="1.14.99.56" evidence="14"/>
<keyword evidence="3" id="KW-0964">Secreted</keyword>
<evidence type="ECO:0000256" key="9">
    <source>
        <dbReference type="ARBA" id="ARBA00023157"/>
    </source>
</evidence>
<proteinExistence type="inferred from homology"/>
<comment type="cofactor">
    <cofactor evidence="1">
        <name>Cu(2+)</name>
        <dbReference type="ChEBI" id="CHEBI:29036"/>
    </cofactor>
</comment>
<keyword evidence="17" id="KW-0378">Hydrolase</keyword>
<comment type="catalytic activity">
    <reaction evidence="13">
        <text>[(1-&gt;4)-beta-D-glucosyl]n+m + reduced acceptor + O2 = 4-dehydro-beta-D-glucosyl-[(1-&gt;4)-beta-D-glucosyl]n-1 + [(1-&gt;4)-beta-D-glucosyl]m + acceptor + H2O.</text>
        <dbReference type="EC" id="1.14.99.56"/>
    </reaction>
</comment>
<keyword evidence="5" id="KW-0136">Cellulose degradation</keyword>
<keyword evidence="10" id="KW-0119">Carbohydrate metabolism</keyword>
<evidence type="ECO:0000256" key="15">
    <source>
        <dbReference type="SAM" id="SignalP"/>
    </source>
</evidence>
<feature type="domain" description="Auxiliary Activity family 9 catalytic" evidence="16">
    <location>
        <begin position="17"/>
        <end position="236"/>
    </location>
</feature>
<keyword evidence="18" id="KW-1185">Reference proteome</keyword>
<dbReference type="GO" id="GO:0004497">
    <property type="term" value="F:monooxygenase activity"/>
    <property type="evidence" value="ECO:0007669"/>
    <property type="project" value="UniProtKB-KW"/>
</dbReference>
<comment type="similarity">
    <text evidence="12">Belongs to the polysaccharide monooxygenase AA9 family.</text>
</comment>
<evidence type="ECO:0000256" key="11">
    <source>
        <dbReference type="ARBA" id="ARBA00023326"/>
    </source>
</evidence>
<dbReference type="PANTHER" id="PTHR33353">
    <property type="entry name" value="PUTATIVE (AFU_ORTHOLOGUE AFUA_1G12560)-RELATED"/>
    <property type="match status" value="1"/>
</dbReference>
<gene>
    <name evidence="17" type="ORF">EJ02DRAFT_387673</name>
</gene>
<evidence type="ECO:0000256" key="1">
    <source>
        <dbReference type="ARBA" id="ARBA00001973"/>
    </source>
</evidence>
<dbReference type="AlphaFoldDB" id="A0A6A5S8V2"/>
<dbReference type="GO" id="GO:0030245">
    <property type="term" value="P:cellulose catabolic process"/>
    <property type="evidence" value="ECO:0007669"/>
    <property type="project" value="UniProtKB-KW"/>
</dbReference>
<dbReference type="EMBL" id="ML976199">
    <property type="protein sequence ID" value="KAF1936283.1"/>
    <property type="molecule type" value="Genomic_DNA"/>
</dbReference>
<dbReference type="InterPro" id="IPR049892">
    <property type="entry name" value="AA9"/>
</dbReference>